<reference evidence="2 3" key="1">
    <citation type="submission" date="2006-02" db="EMBL/GenBank/DDBJ databases">
        <authorList>
            <person name="Pinhassi J."/>
            <person name="Pedros-Alio C."/>
            <person name="Ferriera S."/>
            <person name="Johnson J."/>
            <person name="Kravitz S."/>
            <person name="Halpern A."/>
            <person name="Remington K."/>
            <person name="Beeson K."/>
            <person name="Tran B."/>
            <person name="Rogers Y.-H."/>
            <person name="Friedman R."/>
            <person name="Venter J.C."/>
        </authorList>
    </citation>
    <scope>NUCLEOTIDE SEQUENCE [LARGE SCALE GENOMIC DNA]</scope>
    <source>
        <strain evidence="2 3">MED297</strain>
    </source>
</reference>
<dbReference type="InterPro" id="IPR046373">
    <property type="entry name" value="Acyl-CoA_Oxase/DH_mid-dom_sf"/>
</dbReference>
<dbReference type="GO" id="GO:0003995">
    <property type="term" value="F:acyl-CoA dehydrogenase activity"/>
    <property type="evidence" value="ECO:0007669"/>
    <property type="project" value="TreeGrafter"/>
</dbReference>
<accession>A4B958</accession>
<organism evidence="2 3">
    <name type="scientific">Reinekea blandensis MED297</name>
    <dbReference type="NCBI Taxonomy" id="314283"/>
    <lineage>
        <taxon>Bacteria</taxon>
        <taxon>Pseudomonadati</taxon>
        <taxon>Pseudomonadota</taxon>
        <taxon>Gammaproteobacteria</taxon>
        <taxon>Oceanospirillales</taxon>
        <taxon>Saccharospirillaceae</taxon>
        <taxon>Reinekea</taxon>
    </lineage>
</organism>
<dbReference type="GO" id="GO:0050660">
    <property type="term" value="F:flavin adenine dinucleotide binding"/>
    <property type="evidence" value="ECO:0007669"/>
    <property type="project" value="InterPro"/>
</dbReference>
<dbReference type="Pfam" id="PF02771">
    <property type="entry name" value="Acyl-CoA_dh_N"/>
    <property type="match status" value="1"/>
</dbReference>
<dbReference type="HOGENOM" id="CLU_018204_3_2_6"/>
<dbReference type="Gene3D" id="1.10.540.10">
    <property type="entry name" value="Acyl-CoA dehydrogenase/oxidase, N-terminal domain"/>
    <property type="match status" value="1"/>
</dbReference>
<sequence>MEALAQRTFEDIKATLHKLGTDVVAPAAILVDQDARFPEEAFAAFREHQLLSTYIPQEFGGDGLSISQICELCRILGSYCGSTAMIFAMHQIQVACIVHHAGGSEYFRQFMARIHSEQLLLASATTEIGVGGDLRSSICHVDVADDGNFTLEKKAPVISYALNADAILVTCRTNAEAPASDQVQVVLNKGQYELEPISGWDTMGFRGTCSSGFVIKGTGHKDQIQPMPFSQILAHSMHPVSHLTWGSLWTGLAQGAVNKARQSVRDMMRRSNELPQITATRLAELDEVMFSMKGGLFSALEEYQDILDSGNLFRAEKYGFSIQVNNVKTRCSEMIVDIISRAMLIVGIGGYRNDGKYSLCRELRDAYGAALMVNNDRIRGHNATMQVAIRES</sequence>
<feature type="domain" description="Acyl-CoA dehydrogenase/oxidase N-terminal" evidence="1">
    <location>
        <begin position="10"/>
        <end position="115"/>
    </location>
</feature>
<dbReference type="RefSeq" id="WP_008044629.1">
    <property type="nucleotide sequence ID" value="NZ_CH724151.1"/>
</dbReference>
<keyword evidence="3" id="KW-1185">Reference proteome</keyword>
<dbReference type="AlphaFoldDB" id="A4B958"/>
<dbReference type="Gene3D" id="2.40.110.10">
    <property type="entry name" value="Butyryl-CoA Dehydrogenase, subunit A, domain 2"/>
    <property type="match status" value="1"/>
</dbReference>
<evidence type="ECO:0000313" key="3">
    <source>
        <dbReference type="Proteomes" id="UP000005953"/>
    </source>
</evidence>
<dbReference type="InterPro" id="IPR013786">
    <property type="entry name" value="AcylCoA_DH/ox_N"/>
</dbReference>
<gene>
    <name evidence="2" type="ORF">MED297_19767</name>
</gene>
<comment type="caution">
    <text evidence="2">The sequence shown here is derived from an EMBL/GenBank/DDBJ whole genome shotgun (WGS) entry which is preliminary data.</text>
</comment>
<evidence type="ECO:0000259" key="1">
    <source>
        <dbReference type="Pfam" id="PF02771"/>
    </source>
</evidence>
<dbReference type="PANTHER" id="PTHR43884:SF12">
    <property type="entry name" value="ISOVALERYL-COA DEHYDROGENASE, MITOCHONDRIAL-RELATED"/>
    <property type="match status" value="1"/>
</dbReference>
<dbReference type="InterPro" id="IPR037069">
    <property type="entry name" value="AcylCoA_DH/ox_N_sf"/>
</dbReference>
<dbReference type="Gene3D" id="1.20.140.10">
    <property type="entry name" value="Butyryl-CoA Dehydrogenase, subunit A, domain 3"/>
    <property type="match status" value="1"/>
</dbReference>
<dbReference type="EMBL" id="AAOE01000001">
    <property type="protein sequence ID" value="EAR11159.1"/>
    <property type="molecule type" value="Genomic_DNA"/>
</dbReference>
<evidence type="ECO:0000313" key="2">
    <source>
        <dbReference type="EMBL" id="EAR11159.1"/>
    </source>
</evidence>
<dbReference type="OrthoDB" id="2986495at2"/>
<dbReference type="SUPFAM" id="SSF47203">
    <property type="entry name" value="Acyl-CoA dehydrogenase C-terminal domain-like"/>
    <property type="match status" value="1"/>
</dbReference>
<dbReference type="PANTHER" id="PTHR43884">
    <property type="entry name" value="ACYL-COA DEHYDROGENASE"/>
    <property type="match status" value="1"/>
</dbReference>
<protein>
    <submittedName>
        <fullName evidence="2">Acyl-CoA dehydrogenase</fullName>
    </submittedName>
</protein>
<dbReference type="InterPro" id="IPR036250">
    <property type="entry name" value="AcylCo_DH-like_C"/>
</dbReference>
<name>A4B958_9GAMM</name>
<dbReference type="SUPFAM" id="SSF56645">
    <property type="entry name" value="Acyl-CoA dehydrogenase NM domain-like"/>
    <property type="match status" value="1"/>
</dbReference>
<dbReference type="STRING" id="314283.MED297_19767"/>
<proteinExistence type="predicted"/>
<dbReference type="Proteomes" id="UP000005953">
    <property type="component" value="Unassembled WGS sequence"/>
</dbReference>
<dbReference type="InterPro" id="IPR009100">
    <property type="entry name" value="AcylCoA_DH/oxidase_NM_dom_sf"/>
</dbReference>